<name>A0A4U0F441_9BACL</name>
<dbReference type="RefSeq" id="WP_136779521.1">
    <property type="nucleotide sequence ID" value="NZ_SUPK01000011.1"/>
</dbReference>
<organism evidence="1 2">
    <name type="scientific">Cohnella pontilimi</name>
    <dbReference type="NCBI Taxonomy" id="2564100"/>
    <lineage>
        <taxon>Bacteria</taxon>
        <taxon>Bacillati</taxon>
        <taxon>Bacillota</taxon>
        <taxon>Bacilli</taxon>
        <taxon>Bacillales</taxon>
        <taxon>Paenibacillaceae</taxon>
        <taxon>Cohnella</taxon>
    </lineage>
</organism>
<dbReference type="AlphaFoldDB" id="A0A4U0F441"/>
<dbReference type="InterPro" id="IPR012674">
    <property type="entry name" value="Calycin"/>
</dbReference>
<protein>
    <submittedName>
        <fullName evidence="1">DUF1934 domain-containing protein</fullName>
    </submittedName>
</protein>
<dbReference type="SUPFAM" id="SSF50814">
    <property type="entry name" value="Lipocalins"/>
    <property type="match status" value="1"/>
</dbReference>
<dbReference type="Proteomes" id="UP000309673">
    <property type="component" value="Unassembled WGS sequence"/>
</dbReference>
<dbReference type="Gene3D" id="2.40.128.20">
    <property type="match status" value="1"/>
</dbReference>
<comment type="caution">
    <text evidence="1">The sequence shown here is derived from an EMBL/GenBank/DDBJ whole genome shotgun (WGS) entry which is preliminary data.</text>
</comment>
<evidence type="ECO:0000313" key="1">
    <source>
        <dbReference type="EMBL" id="TJY38978.1"/>
    </source>
</evidence>
<dbReference type="OrthoDB" id="2641675at2"/>
<keyword evidence="2" id="KW-1185">Reference proteome</keyword>
<gene>
    <name evidence="1" type="ORF">E5161_19305</name>
</gene>
<proteinExistence type="predicted"/>
<sequence length="138" mass="15446">MPDRTSVSVGFRIRRPDAEDQLLSASGHLYRMATGWALTCRFPDEAGVSDMTLVVRNSEIRMNRKGTVAQEQLFLVGEWKPGTVGTPFGAMAAETWTHRIDQDLTPAGGSVEWVYDLKMMGTTFECCSIKLEIREEQT</sequence>
<reference evidence="1 2" key="1">
    <citation type="submission" date="2019-04" db="EMBL/GenBank/DDBJ databases">
        <title>Cohnella sp. nov., isolated from soil.</title>
        <authorList>
            <person name="Kim W."/>
        </authorList>
    </citation>
    <scope>NUCLEOTIDE SEQUENCE [LARGE SCALE GENOMIC DNA]</scope>
    <source>
        <strain evidence="1 2">CAU 1483</strain>
    </source>
</reference>
<dbReference type="InterPro" id="IPR015231">
    <property type="entry name" value="DUF1934"/>
</dbReference>
<dbReference type="Pfam" id="PF09148">
    <property type="entry name" value="DUF1934"/>
    <property type="match status" value="1"/>
</dbReference>
<evidence type="ECO:0000313" key="2">
    <source>
        <dbReference type="Proteomes" id="UP000309673"/>
    </source>
</evidence>
<accession>A0A4U0F441</accession>
<dbReference type="EMBL" id="SUPK01000011">
    <property type="protein sequence ID" value="TJY38978.1"/>
    <property type="molecule type" value="Genomic_DNA"/>
</dbReference>